<dbReference type="EMBL" id="AWNI01000011">
    <property type="protein sequence ID" value="ETS62321.1"/>
    <property type="molecule type" value="Genomic_DNA"/>
</dbReference>
<evidence type="ECO:0000313" key="3">
    <source>
        <dbReference type="EMBL" id="ETS62321.1"/>
    </source>
</evidence>
<keyword evidence="4" id="KW-1185">Reference proteome</keyword>
<organism evidence="3 4">
    <name type="scientific">Moesziomyces aphidis</name>
    <name type="common">Pseudozyma aphidis</name>
    <dbReference type="NCBI Taxonomy" id="84754"/>
    <lineage>
        <taxon>Eukaryota</taxon>
        <taxon>Fungi</taxon>
        <taxon>Dikarya</taxon>
        <taxon>Basidiomycota</taxon>
        <taxon>Ustilaginomycotina</taxon>
        <taxon>Ustilaginomycetes</taxon>
        <taxon>Ustilaginales</taxon>
        <taxon>Ustilaginaceae</taxon>
        <taxon>Moesziomyces</taxon>
    </lineage>
</organism>
<proteinExistence type="predicted"/>
<dbReference type="Proteomes" id="UP000019462">
    <property type="component" value="Unassembled WGS sequence"/>
</dbReference>
<sequence>MAAFDTQLRLVGKSHYSEINSVVTGKDRIVAWLLLLLHALALVISVLLLLSPNKLFNKHSGLATVSLNSTLLVSPLSNGWQAADSPSSSTNLTAPSAA</sequence>
<comment type="caution">
    <text evidence="3">The sequence shown here is derived from an EMBL/GenBank/DDBJ whole genome shotgun (WGS) entry which is preliminary data.</text>
</comment>
<feature type="region of interest" description="Disordered" evidence="1">
    <location>
        <begin position="78"/>
        <end position="98"/>
    </location>
</feature>
<keyword evidence="2" id="KW-0812">Transmembrane</keyword>
<evidence type="ECO:0000256" key="1">
    <source>
        <dbReference type="SAM" id="MobiDB-lite"/>
    </source>
</evidence>
<name>W3VNJ4_MOEAP</name>
<keyword evidence="2" id="KW-1133">Transmembrane helix</keyword>
<keyword evidence="2" id="KW-0472">Membrane</keyword>
<evidence type="ECO:0000313" key="4">
    <source>
        <dbReference type="Proteomes" id="UP000019462"/>
    </source>
</evidence>
<reference evidence="3 4" key="1">
    <citation type="journal article" date="2014" name="Genome Announc.">
        <title>Genome sequence of the basidiomycetous fungus Pseudozyma aphidis DSM70725, an efficient producer of biosurfactant mannosylerythritol lipids.</title>
        <authorList>
            <person name="Lorenz S."/>
            <person name="Guenther M."/>
            <person name="Grumaz C."/>
            <person name="Rupp S."/>
            <person name="Zibek S."/>
            <person name="Sohn K."/>
        </authorList>
    </citation>
    <scope>NUCLEOTIDE SEQUENCE [LARGE SCALE GENOMIC DNA]</scope>
    <source>
        <strain evidence="4">ATCC 32657 / CBS 517.83 / DSM 70725 / JCM 10318 / NBRC 10182 / NRRL Y-7954 / St-0401</strain>
    </source>
</reference>
<feature type="transmembrane region" description="Helical" evidence="2">
    <location>
        <begin position="29"/>
        <end position="50"/>
    </location>
</feature>
<protein>
    <submittedName>
        <fullName evidence="3">Uncharacterized protein</fullName>
    </submittedName>
</protein>
<accession>W3VNJ4</accession>
<evidence type="ECO:0000256" key="2">
    <source>
        <dbReference type="SAM" id="Phobius"/>
    </source>
</evidence>
<dbReference type="HOGENOM" id="CLU_2334537_0_0_1"/>
<gene>
    <name evidence="3" type="ORF">PaG_03401</name>
</gene>
<dbReference type="AlphaFoldDB" id="W3VNJ4"/>